<comment type="caution">
    <text evidence="2">The sequence shown here is derived from an EMBL/GenBank/DDBJ whole genome shotgun (WGS) entry which is preliminary data.</text>
</comment>
<evidence type="ECO:0000313" key="2">
    <source>
        <dbReference type="EMBL" id="MCP9198663.1"/>
    </source>
</evidence>
<gene>
    <name evidence="2" type="ORF">MKO06_02005</name>
</gene>
<protein>
    <submittedName>
        <fullName evidence="2">Energy transducer TonB</fullName>
    </submittedName>
</protein>
<accession>A0A9X2I9U6</accession>
<dbReference type="GO" id="GO:0098797">
    <property type="term" value="C:plasma membrane protein complex"/>
    <property type="evidence" value="ECO:0007669"/>
    <property type="project" value="TreeGrafter"/>
</dbReference>
<dbReference type="EMBL" id="JANCNS010000001">
    <property type="protein sequence ID" value="MCP9198663.1"/>
    <property type="molecule type" value="Genomic_DNA"/>
</dbReference>
<dbReference type="SUPFAM" id="SSF74653">
    <property type="entry name" value="TolA/TonB C-terminal domain"/>
    <property type="match status" value="1"/>
</dbReference>
<dbReference type="GO" id="GO:0055085">
    <property type="term" value="P:transmembrane transport"/>
    <property type="evidence" value="ECO:0007669"/>
    <property type="project" value="InterPro"/>
</dbReference>
<keyword evidence="3" id="KW-1185">Reference proteome</keyword>
<dbReference type="RefSeq" id="WP_241550669.1">
    <property type="nucleotide sequence ID" value="NZ_JANCNS010000001.1"/>
</dbReference>
<proteinExistence type="predicted"/>
<dbReference type="Pfam" id="PF03544">
    <property type="entry name" value="TonB_C"/>
    <property type="match status" value="1"/>
</dbReference>
<sequence length="239" mass="26979">MKPKKNSKADLRRRWVLFLQIGLILVLFLTLQAFNWKSFDDKPPKDPGISMDLIEEETPPLTITAEKTPPPPPKLILDEIEPVPDDSKTPEDVTVPTDLDLENLPEPEHIEEPDAPDEPITHAFIAVEEVPVFPGCEKLEENEARKSCMSSKISDFVNRNFNTRLGEELGLSGTNLVVVKFVVNKEGLVEQIHTRAPHPELEKEARRVIGELPEMKPGKQRGKAVPVSYSIPIRFRVQD</sequence>
<dbReference type="InterPro" id="IPR037682">
    <property type="entry name" value="TonB_C"/>
</dbReference>
<organism evidence="2 3">
    <name type="scientific">Christiangramia oceanisediminis</name>
    <dbReference type="NCBI Taxonomy" id="2920386"/>
    <lineage>
        <taxon>Bacteria</taxon>
        <taxon>Pseudomonadati</taxon>
        <taxon>Bacteroidota</taxon>
        <taxon>Flavobacteriia</taxon>
        <taxon>Flavobacteriales</taxon>
        <taxon>Flavobacteriaceae</taxon>
        <taxon>Christiangramia</taxon>
    </lineage>
</organism>
<dbReference type="InterPro" id="IPR051045">
    <property type="entry name" value="TonB-dependent_transducer"/>
</dbReference>
<dbReference type="Proteomes" id="UP001155280">
    <property type="component" value="Unassembled WGS sequence"/>
</dbReference>
<evidence type="ECO:0000259" key="1">
    <source>
        <dbReference type="Pfam" id="PF03544"/>
    </source>
</evidence>
<dbReference type="Gene3D" id="3.30.1150.10">
    <property type="match status" value="1"/>
</dbReference>
<name>A0A9X2I9U6_9FLAO</name>
<dbReference type="PANTHER" id="PTHR33446:SF2">
    <property type="entry name" value="PROTEIN TONB"/>
    <property type="match status" value="1"/>
</dbReference>
<dbReference type="PANTHER" id="PTHR33446">
    <property type="entry name" value="PROTEIN TONB-RELATED"/>
    <property type="match status" value="1"/>
</dbReference>
<reference evidence="2" key="1">
    <citation type="submission" date="2022-07" db="EMBL/GenBank/DDBJ databases">
        <title>Gramela sediminis sp. nov., isolated from deep-sea sediment of the Indian Ocean.</title>
        <authorList>
            <person name="Shi H."/>
        </authorList>
    </citation>
    <scope>NUCLEOTIDE SEQUENCE</scope>
    <source>
        <strain evidence="2">GC03-9</strain>
    </source>
</reference>
<evidence type="ECO:0000313" key="3">
    <source>
        <dbReference type="Proteomes" id="UP001155280"/>
    </source>
</evidence>
<feature type="domain" description="TonB C-terminal" evidence="1">
    <location>
        <begin position="177"/>
        <end position="236"/>
    </location>
</feature>
<dbReference type="AlphaFoldDB" id="A0A9X2I9U6"/>
<dbReference type="GO" id="GO:0031992">
    <property type="term" value="F:energy transducer activity"/>
    <property type="evidence" value="ECO:0007669"/>
    <property type="project" value="TreeGrafter"/>
</dbReference>